<sequence length="117" mass="13095">MLSLNTDYYHHRERSTGHGCHVPGKNVILAAGERELEPISTVPPLNQRQLRTMCHACFPQVIRIDDYYKAIVLVGQPAFKDATSCEDHSTLDKPFVSILLKVVLRTRNVAGGRLQGI</sequence>
<dbReference type="EMBL" id="QOIP01000002">
    <property type="protein sequence ID" value="RLU25940.1"/>
    <property type="molecule type" value="Genomic_DNA"/>
</dbReference>
<dbReference type="AlphaFoldDB" id="A0A3L8DZN4"/>
<evidence type="ECO:0000313" key="2">
    <source>
        <dbReference type="Proteomes" id="UP000279307"/>
    </source>
</evidence>
<comment type="caution">
    <text evidence="1">The sequence shown here is derived from an EMBL/GenBank/DDBJ whole genome shotgun (WGS) entry which is preliminary data.</text>
</comment>
<organism evidence="1 2">
    <name type="scientific">Ooceraea biroi</name>
    <name type="common">Clonal raider ant</name>
    <name type="synonym">Cerapachys biroi</name>
    <dbReference type="NCBI Taxonomy" id="2015173"/>
    <lineage>
        <taxon>Eukaryota</taxon>
        <taxon>Metazoa</taxon>
        <taxon>Ecdysozoa</taxon>
        <taxon>Arthropoda</taxon>
        <taxon>Hexapoda</taxon>
        <taxon>Insecta</taxon>
        <taxon>Pterygota</taxon>
        <taxon>Neoptera</taxon>
        <taxon>Endopterygota</taxon>
        <taxon>Hymenoptera</taxon>
        <taxon>Apocrita</taxon>
        <taxon>Aculeata</taxon>
        <taxon>Formicoidea</taxon>
        <taxon>Formicidae</taxon>
        <taxon>Dorylinae</taxon>
        <taxon>Ooceraea</taxon>
    </lineage>
</organism>
<dbReference type="Proteomes" id="UP000279307">
    <property type="component" value="Chromosome 2"/>
</dbReference>
<accession>A0A3L8DZN4</accession>
<evidence type="ECO:0000313" key="1">
    <source>
        <dbReference type="EMBL" id="RLU25940.1"/>
    </source>
</evidence>
<gene>
    <name evidence="1" type="ORF">DMN91_002103</name>
</gene>
<proteinExistence type="predicted"/>
<name>A0A3L8DZN4_OOCBI</name>
<protein>
    <submittedName>
        <fullName evidence="1">Uncharacterized protein</fullName>
    </submittedName>
</protein>
<reference evidence="1 2" key="1">
    <citation type="journal article" date="2018" name="Genome Res.">
        <title>The genomic architecture and molecular evolution of ant odorant receptors.</title>
        <authorList>
            <person name="McKenzie S.K."/>
            <person name="Kronauer D.J.C."/>
        </authorList>
    </citation>
    <scope>NUCLEOTIDE SEQUENCE [LARGE SCALE GENOMIC DNA]</scope>
    <source>
        <strain evidence="1">Clonal line C1</strain>
    </source>
</reference>